<proteinExistence type="predicted"/>
<dbReference type="EMBL" id="LNYK01000002">
    <property type="protein sequence ID" value="KTD23006.1"/>
    <property type="molecule type" value="Genomic_DNA"/>
</dbReference>
<feature type="transmembrane region" description="Helical" evidence="1">
    <location>
        <begin position="91"/>
        <end position="111"/>
    </location>
</feature>
<evidence type="ECO:0000313" key="3">
    <source>
        <dbReference type="Proteomes" id="UP000054997"/>
    </source>
</evidence>
<evidence type="ECO:0000313" key="2">
    <source>
        <dbReference type="EMBL" id="KTD23006.1"/>
    </source>
</evidence>
<accession>A0A0W0VSB3</accession>
<comment type="caution">
    <text evidence="2">The sequence shown here is derived from an EMBL/GenBank/DDBJ whole genome shotgun (WGS) entry which is preliminary data.</text>
</comment>
<keyword evidence="3" id="KW-1185">Reference proteome</keyword>
<reference evidence="2 3" key="1">
    <citation type="submission" date="2015-11" db="EMBL/GenBank/DDBJ databases">
        <title>Genomic analysis of 38 Legionella species identifies large and diverse effector repertoires.</title>
        <authorList>
            <person name="Burstein D."/>
            <person name="Amaro F."/>
            <person name="Zusman T."/>
            <person name="Lifshitz Z."/>
            <person name="Cohen O."/>
            <person name="Gilbert J.A."/>
            <person name="Pupko T."/>
            <person name="Shuman H.A."/>
            <person name="Segal G."/>
        </authorList>
    </citation>
    <scope>NUCLEOTIDE SEQUENCE [LARGE SCALE GENOMIC DNA]</scope>
    <source>
        <strain evidence="2 3">ATCC 49505</strain>
    </source>
</reference>
<dbReference type="AlphaFoldDB" id="A0A0W0VSB3"/>
<dbReference type="Proteomes" id="UP000054997">
    <property type="component" value="Unassembled WGS sequence"/>
</dbReference>
<keyword evidence="1" id="KW-1133">Transmembrane helix</keyword>
<organism evidence="2 3">
    <name type="scientific">Legionella londiniensis</name>
    <dbReference type="NCBI Taxonomy" id="45068"/>
    <lineage>
        <taxon>Bacteria</taxon>
        <taxon>Pseudomonadati</taxon>
        <taxon>Pseudomonadota</taxon>
        <taxon>Gammaproteobacteria</taxon>
        <taxon>Legionellales</taxon>
        <taxon>Legionellaceae</taxon>
        <taxon>Legionella</taxon>
    </lineage>
</organism>
<evidence type="ECO:0000256" key="1">
    <source>
        <dbReference type="SAM" id="Phobius"/>
    </source>
</evidence>
<name>A0A0W0VSB3_9GAMM</name>
<keyword evidence="1" id="KW-0472">Membrane</keyword>
<gene>
    <name evidence="2" type="ORF">Llon_0240</name>
</gene>
<keyword evidence="1" id="KW-0812">Transmembrane</keyword>
<dbReference type="PATRIC" id="fig|45068.5.peg.253"/>
<feature type="transmembrane region" description="Helical" evidence="1">
    <location>
        <begin position="64"/>
        <end position="85"/>
    </location>
</feature>
<protein>
    <submittedName>
        <fullName evidence="2">Uncharacterized protein</fullName>
    </submittedName>
</protein>
<dbReference type="RefSeq" id="WP_058528262.1">
    <property type="nucleotide sequence ID" value="NZ_CAAAHZ010000012.1"/>
</dbReference>
<sequence length="149" mass="15965">MPENIGNGIVALDAKQRNKRVPDVATLDSEHSHKSETYGSLIKEKKLLKQQYSDLENTTGKETLITIGISALTLTALGLAIATVAMGFPPLTIAIGLGAVVLGAAATAVYVTKAISNYRQLSSIEKRISELDLQADKVELRLKVVYGDN</sequence>